<dbReference type="Gene3D" id="1.10.260.40">
    <property type="entry name" value="lambda repressor-like DNA-binding domains"/>
    <property type="match status" value="1"/>
</dbReference>
<dbReference type="SUPFAM" id="SSF47413">
    <property type="entry name" value="lambda repressor-like DNA-binding domains"/>
    <property type="match status" value="1"/>
</dbReference>
<dbReference type="Pfam" id="PF06114">
    <property type="entry name" value="Peptidase_M78"/>
    <property type="match status" value="1"/>
</dbReference>
<dbReference type="CDD" id="cd00093">
    <property type="entry name" value="HTH_XRE"/>
    <property type="match status" value="1"/>
</dbReference>
<evidence type="ECO:0000313" key="3">
    <source>
        <dbReference type="EMBL" id="TYO66452.1"/>
    </source>
</evidence>
<dbReference type="PROSITE" id="PS50943">
    <property type="entry name" value="HTH_CROC1"/>
    <property type="match status" value="1"/>
</dbReference>
<protein>
    <submittedName>
        <fullName evidence="3">ImmA/IrrE family metallo-endopeptidase</fullName>
    </submittedName>
</protein>
<dbReference type="Proteomes" id="UP000324797">
    <property type="component" value="Unassembled WGS sequence"/>
</dbReference>
<dbReference type="EMBL" id="VSTH01000035">
    <property type="protein sequence ID" value="TYO66452.1"/>
    <property type="molecule type" value="Genomic_DNA"/>
</dbReference>
<organism evidence="3 4">
    <name type="scientific">Bradyrhizobium hipponense</name>
    <dbReference type="NCBI Taxonomy" id="2605638"/>
    <lineage>
        <taxon>Bacteria</taxon>
        <taxon>Pseudomonadati</taxon>
        <taxon>Pseudomonadota</taxon>
        <taxon>Alphaproteobacteria</taxon>
        <taxon>Hyphomicrobiales</taxon>
        <taxon>Nitrobacteraceae</taxon>
        <taxon>Bradyrhizobium</taxon>
    </lineage>
</organism>
<dbReference type="InterPro" id="IPR010359">
    <property type="entry name" value="IrrE_HExxH"/>
</dbReference>
<keyword evidence="4" id="KW-1185">Reference proteome</keyword>
<dbReference type="InterPro" id="IPR001387">
    <property type="entry name" value="Cro/C1-type_HTH"/>
</dbReference>
<evidence type="ECO:0000256" key="1">
    <source>
        <dbReference type="ARBA" id="ARBA00007227"/>
    </source>
</evidence>
<comment type="caution">
    <text evidence="3">The sequence shown here is derived from an EMBL/GenBank/DDBJ whole genome shotgun (WGS) entry which is preliminary data.</text>
</comment>
<gene>
    <name evidence="3" type="ORF">FXV83_11465</name>
</gene>
<dbReference type="PANTHER" id="PTHR43236:SF2">
    <property type="entry name" value="BLL0069 PROTEIN"/>
    <property type="match status" value="1"/>
</dbReference>
<evidence type="ECO:0000313" key="4">
    <source>
        <dbReference type="Proteomes" id="UP000324797"/>
    </source>
</evidence>
<dbReference type="Gene3D" id="1.10.10.2910">
    <property type="match status" value="1"/>
</dbReference>
<dbReference type="PANTHER" id="PTHR43236">
    <property type="entry name" value="ANTITOXIN HIGA1"/>
    <property type="match status" value="1"/>
</dbReference>
<dbReference type="AlphaFoldDB" id="A0A5S4YRA8"/>
<dbReference type="InterPro" id="IPR052345">
    <property type="entry name" value="Rad_response_metalloprotease"/>
</dbReference>
<proteinExistence type="inferred from homology"/>
<reference evidence="3 4" key="1">
    <citation type="submission" date="2019-08" db="EMBL/GenBank/DDBJ databases">
        <title>Bradyrhizobium hipponensis sp. nov., a rhizobium isolated from a Lupinus angustifolius root nodule in Tunisia.</title>
        <authorList>
            <person name="Off K."/>
            <person name="Rejili M."/>
            <person name="Mars M."/>
            <person name="Brachmann A."/>
            <person name="Marin M."/>
        </authorList>
    </citation>
    <scope>NUCLEOTIDE SEQUENCE [LARGE SCALE GENOMIC DNA]</scope>
    <source>
        <strain evidence="4">aSej3</strain>
    </source>
</reference>
<name>A0A5S4YRA8_9BRAD</name>
<dbReference type="GO" id="GO:0003677">
    <property type="term" value="F:DNA binding"/>
    <property type="evidence" value="ECO:0007669"/>
    <property type="project" value="InterPro"/>
</dbReference>
<dbReference type="InterPro" id="IPR010982">
    <property type="entry name" value="Lambda_DNA-bd_dom_sf"/>
</dbReference>
<accession>A0A5S4YRA8</accession>
<feature type="domain" description="HTH cro/C1-type" evidence="2">
    <location>
        <begin position="27"/>
        <end position="81"/>
    </location>
</feature>
<evidence type="ECO:0000259" key="2">
    <source>
        <dbReference type="PROSITE" id="PS50943"/>
    </source>
</evidence>
<comment type="similarity">
    <text evidence="1">Belongs to the short-chain fatty acyl-CoA assimilation regulator (ScfR) family.</text>
</comment>
<sequence length="410" mass="45990">MIVVRPKGRSMAARVKALITPALITWARDTAGFSIAEAADKLDIDTATLTAWEDPNDGDAAPSIPQLRKLAGLFKRPLAIFYLPEPPTKFQVMRDLRRLPGTGFRHYSPALQMEIRAAAERRELALDLAAELDEEIPKFSLKAELKEDAESVGHRIRAALGVTDDLQRNWRDADGRTGFNAWRSRIEATGTLVFQSAAIDSEEASGFAIFHDTSPVISVNRKDALTRRTFSLLHEFAHLMIHVSGVSDLETDAKRPPEDQAIEVFCNQVAAAALMPKDTLLAEPGVAQQGMRSEAWTDAQIGDLARRFNVSREAILRRLLTFDRTTNAFYTRKRGQYIAEHQAQRARQREQVKDIRRNMPQETVSHFGKPLIRMLLNNYWQDRMTLSAVSGYLGLKVKHIPKLAKAAGLR</sequence>